<sequence>MKKQTAIFFYLLGVYAVMQFIWWGYHLIELSSEVNSNDTQTKRLIMIIGEGLVFFIILILGLWKIRHSFQKEIKLSKRQNNFLLSVTHELKTPLTSNKLYLQTLLKRKGLERQQQEEMLNFAIKENKRLEDMIDNILTATRIDNHRLQLNKVECNLSEIISNNVQKWSASRIPVSTSIEENIHIHADLFIIETTLNNLLDNALKYAGKEAQIEVYLKKEKNLITWGVKDNGKGIDPENAKDIFKKFVRVGNEETRTEKGTGLGLYIVKNLIKFHGDTITYEMNKPNGAHFKITIHEKQ</sequence>
<evidence type="ECO:0000256" key="2">
    <source>
        <dbReference type="ARBA" id="ARBA00012438"/>
    </source>
</evidence>
<keyword evidence="3" id="KW-0597">Phosphoprotein</keyword>
<reference evidence="10 11" key="1">
    <citation type="submission" date="2018-08" db="EMBL/GenBank/DDBJ databases">
        <title>The draft genome squence of Brumimicrobium sp. N62.</title>
        <authorList>
            <person name="Du Z.-J."/>
            <person name="Luo H.-R."/>
        </authorList>
    </citation>
    <scope>NUCLEOTIDE SEQUENCE [LARGE SCALE GENOMIC DNA]</scope>
    <source>
        <strain evidence="10 11">N62</strain>
    </source>
</reference>
<dbReference type="PANTHER" id="PTHR45453:SF1">
    <property type="entry name" value="PHOSPHATE REGULON SENSOR PROTEIN PHOR"/>
    <property type="match status" value="1"/>
</dbReference>
<organism evidence="10 11">
    <name type="scientific">Brumimicrobium aurantiacum</name>
    <dbReference type="NCBI Taxonomy" id="1737063"/>
    <lineage>
        <taxon>Bacteria</taxon>
        <taxon>Pseudomonadati</taxon>
        <taxon>Bacteroidota</taxon>
        <taxon>Flavobacteriia</taxon>
        <taxon>Flavobacteriales</taxon>
        <taxon>Crocinitomicaceae</taxon>
        <taxon>Brumimicrobium</taxon>
    </lineage>
</organism>
<feature type="domain" description="Histidine kinase" evidence="9">
    <location>
        <begin position="85"/>
        <end position="298"/>
    </location>
</feature>
<feature type="coiled-coil region" evidence="7">
    <location>
        <begin position="112"/>
        <end position="162"/>
    </location>
</feature>
<dbReference type="EC" id="2.7.13.3" evidence="2"/>
<dbReference type="GO" id="GO:0005886">
    <property type="term" value="C:plasma membrane"/>
    <property type="evidence" value="ECO:0007669"/>
    <property type="project" value="TreeGrafter"/>
</dbReference>
<evidence type="ECO:0000259" key="9">
    <source>
        <dbReference type="PROSITE" id="PS50109"/>
    </source>
</evidence>
<dbReference type="InterPro" id="IPR036890">
    <property type="entry name" value="HATPase_C_sf"/>
</dbReference>
<dbReference type="Gene3D" id="3.30.565.10">
    <property type="entry name" value="Histidine kinase-like ATPase, C-terminal domain"/>
    <property type="match status" value="1"/>
</dbReference>
<dbReference type="Proteomes" id="UP000257127">
    <property type="component" value="Unassembled WGS sequence"/>
</dbReference>
<keyword evidence="4" id="KW-0808">Transferase</keyword>
<dbReference type="Pfam" id="PF02518">
    <property type="entry name" value="HATPase_c"/>
    <property type="match status" value="1"/>
</dbReference>
<evidence type="ECO:0000313" key="11">
    <source>
        <dbReference type="Proteomes" id="UP000257127"/>
    </source>
</evidence>
<evidence type="ECO:0000256" key="6">
    <source>
        <dbReference type="ARBA" id="ARBA00023012"/>
    </source>
</evidence>
<evidence type="ECO:0000256" key="4">
    <source>
        <dbReference type="ARBA" id="ARBA00022679"/>
    </source>
</evidence>
<dbReference type="AlphaFoldDB" id="A0A3E1EXT0"/>
<evidence type="ECO:0000313" key="10">
    <source>
        <dbReference type="EMBL" id="RFC54347.1"/>
    </source>
</evidence>
<dbReference type="PROSITE" id="PS50109">
    <property type="entry name" value="HIS_KIN"/>
    <property type="match status" value="1"/>
</dbReference>
<evidence type="ECO:0000256" key="5">
    <source>
        <dbReference type="ARBA" id="ARBA00022777"/>
    </source>
</evidence>
<dbReference type="Pfam" id="PF00512">
    <property type="entry name" value="HisKA"/>
    <property type="match status" value="1"/>
</dbReference>
<dbReference type="SUPFAM" id="SSF55874">
    <property type="entry name" value="ATPase domain of HSP90 chaperone/DNA topoisomerase II/histidine kinase"/>
    <property type="match status" value="1"/>
</dbReference>
<dbReference type="GO" id="GO:0016036">
    <property type="term" value="P:cellular response to phosphate starvation"/>
    <property type="evidence" value="ECO:0007669"/>
    <property type="project" value="TreeGrafter"/>
</dbReference>
<accession>A0A3E1EXT0</accession>
<dbReference type="CDD" id="cd00075">
    <property type="entry name" value="HATPase"/>
    <property type="match status" value="1"/>
</dbReference>
<evidence type="ECO:0000256" key="8">
    <source>
        <dbReference type="SAM" id="Phobius"/>
    </source>
</evidence>
<dbReference type="InterPro" id="IPR004358">
    <property type="entry name" value="Sig_transdc_His_kin-like_C"/>
</dbReference>
<proteinExistence type="predicted"/>
<keyword evidence="6" id="KW-0902">Two-component regulatory system</keyword>
<dbReference type="InterPro" id="IPR003594">
    <property type="entry name" value="HATPase_dom"/>
</dbReference>
<keyword evidence="8" id="KW-0472">Membrane</keyword>
<dbReference type="SUPFAM" id="SSF47384">
    <property type="entry name" value="Homodimeric domain of signal transducing histidine kinase"/>
    <property type="match status" value="1"/>
</dbReference>
<dbReference type="CDD" id="cd00082">
    <property type="entry name" value="HisKA"/>
    <property type="match status" value="1"/>
</dbReference>
<protein>
    <recommendedName>
        <fullName evidence="2">histidine kinase</fullName>
        <ecNumber evidence="2">2.7.13.3</ecNumber>
    </recommendedName>
</protein>
<dbReference type="PANTHER" id="PTHR45453">
    <property type="entry name" value="PHOSPHATE REGULON SENSOR PROTEIN PHOR"/>
    <property type="match status" value="1"/>
</dbReference>
<dbReference type="InterPro" id="IPR005467">
    <property type="entry name" value="His_kinase_dom"/>
</dbReference>
<evidence type="ECO:0000256" key="7">
    <source>
        <dbReference type="SAM" id="Coils"/>
    </source>
</evidence>
<dbReference type="GO" id="GO:0000155">
    <property type="term" value="F:phosphorelay sensor kinase activity"/>
    <property type="evidence" value="ECO:0007669"/>
    <property type="project" value="InterPro"/>
</dbReference>
<keyword evidence="7" id="KW-0175">Coiled coil</keyword>
<dbReference type="SMART" id="SM00388">
    <property type="entry name" value="HisKA"/>
    <property type="match status" value="1"/>
</dbReference>
<dbReference type="RefSeq" id="WP_116880748.1">
    <property type="nucleotide sequence ID" value="NZ_QURB01000004.1"/>
</dbReference>
<dbReference type="OrthoDB" id="594725at2"/>
<dbReference type="Gene3D" id="1.10.287.130">
    <property type="match status" value="1"/>
</dbReference>
<dbReference type="FunFam" id="3.30.565.10:FF:000006">
    <property type="entry name" value="Sensor histidine kinase WalK"/>
    <property type="match status" value="1"/>
</dbReference>
<dbReference type="PRINTS" id="PR00344">
    <property type="entry name" value="BCTRLSENSOR"/>
</dbReference>
<feature type="transmembrane region" description="Helical" evidence="8">
    <location>
        <begin position="7"/>
        <end position="25"/>
    </location>
</feature>
<evidence type="ECO:0000256" key="1">
    <source>
        <dbReference type="ARBA" id="ARBA00000085"/>
    </source>
</evidence>
<keyword evidence="5 10" id="KW-0418">Kinase</keyword>
<keyword evidence="8" id="KW-1133">Transmembrane helix</keyword>
<keyword evidence="8" id="KW-0812">Transmembrane</keyword>
<dbReference type="InterPro" id="IPR003661">
    <property type="entry name" value="HisK_dim/P_dom"/>
</dbReference>
<comment type="catalytic activity">
    <reaction evidence="1">
        <text>ATP + protein L-histidine = ADP + protein N-phospho-L-histidine.</text>
        <dbReference type="EC" id="2.7.13.3"/>
    </reaction>
</comment>
<comment type="caution">
    <text evidence="10">The sequence shown here is derived from an EMBL/GenBank/DDBJ whole genome shotgun (WGS) entry which is preliminary data.</text>
</comment>
<dbReference type="InterPro" id="IPR050351">
    <property type="entry name" value="BphY/WalK/GraS-like"/>
</dbReference>
<gene>
    <name evidence="10" type="ORF">DXU93_07935</name>
</gene>
<dbReference type="EMBL" id="QURB01000004">
    <property type="protein sequence ID" value="RFC54347.1"/>
    <property type="molecule type" value="Genomic_DNA"/>
</dbReference>
<dbReference type="SMART" id="SM00387">
    <property type="entry name" value="HATPase_c"/>
    <property type="match status" value="1"/>
</dbReference>
<name>A0A3E1EXT0_9FLAO</name>
<keyword evidence="11" id="KW-1185">Reference proteome</keyword>
<feature type="transmembrane region" description="Helical" evidence="8">
    <location>
        <begin position="45"/>
        <end position="65"/>
    </location>
</feature>
<dbReference type="InterPro" id="IPR036097">
    <property type="entry name" value="HisK_dim/P_sf"/>
</dbReference>
<dbReference type="GO" id="GO:0004721">
    <property type="term" value="F:phosphoprotein phosphatase activity"/>
    <property type="evidence" value="ECO:0007669"/>
    <property type="project" value="TreeGrafter"/>
</dbReference>
<evidence type="ECO:0000256" key="3">
    <source>
        <dbReference type="ARBA" id="ARBA00022553"/>
    </source>
</evidence>